<organism evidence="1 2">
    <name type="scientific">Streptomyces finlayi</name>
    <dbReference type="NCBI Taxonomy" id="67296"/>
    <lineage>
        <taxon>Bacteria</taxon>
        <taxon>Bacillati</taxon>
        <taxon>Actinomycetota</taxon>
        <taxon>Actinomycetes</taxon>
        <taxon>Kitasatosporales</taxon>
        <taxon>Streptomycetaceae</taxon>
        <taxon>Streptomyces</taxon>
    </lineage>
</organism>
<dbReference type="EMBL" id="BMVC01000037">
    <property type="protein sequence ID" value="GHD19949.1"/>
    <property type="molecule type" value="Genomic_DNA"/>
</dbReference>
<sequence>MSPARRGLITAHWFRQGPDPLEGYWICDFHGCGRHRSDHVQAEGHWRAEPHPFTPQRRNSPRCYTCGGDFRQSRHIAWTWDRYGALLQDGVPAAGACAVSTENVVGQKEGSP</sequence>
<accession>A0A918X9Q5</accession>
<dbReference type="Proteomes" id="UP000638353">
    <property type="component" value="Unassembled WGS sequence"/>
</dbReference>
<gene>
    <name evidence="1" type="ORF">GCM10010334_84010</name>
</gene>
<comment type="caution">
    <text evidence="1">The sequence shown here is derived from an EMBL/GenBank/DDBJ whole genome shotgun (WGS) entry which is preliminary data.</text>
</comment>
<dbReference type="AlphaFoldDB" id="A0A918X9Q5"/>
<evidence type="ECO:0000313" key="1">
    <source>
        <dbReference type="EMBL" id="GHD19949.1"/>
    </source>
</evidence>
<name>A0A918X9Q5_9ACTN</name>
<dbReference type="RefSeq" id="WP_189828672.1">
    <property type="nucleotide sequence ID" value="NZ_BMVC01000037.1"/>
</dbReference>
<evidence type="ECO:0000313" key="2">
    <source>
        <dbReference type="Proteomes" id="UP000638353"/>
    </source>
</evidence>
<reference evidence="1" key="1">
    <citation type="journal article" date="2014" name="Int. J. Syst. Evol. Microbiol.">
        <title>Complete genome sequence of Corynebacterium casei LMG S-19264T (=DSM 44701T), isolated from a smear-ripened cheese.</title>
        <authorList>
            <consortium name="US DOE Joint Genome Institute (JGI-PGF)"/>
            <person name="Walter F."/>
            <person name="Albersmeier A."/>
            <person name="Kalinowski J."/>
            <person name="Ruckert C."/>
        </authorList>
    </citation>
    <scope>NUCLEOTIDE SEQUENCE</scope>
    <source>
        <strain evidence="1">JCM 4637</strain>
    </source>
</reference>
<reference evidence="1" key="2">
    <citation type="submission" date="2020-09" db="EMBL/GenBank/DDBJ databases">
        <authorList>
            <person name="Sun Q."/>
            <person name="Ohkuma M."/>
        </authorList>
    </citation>
    <scope>NUCLEOTIDE SEQUENCE</scope>
    <source>
        <strain evidence="1">JCM 4637</strain>
    </source>
</reference>
<proteinExistence type="predicted"/>
<protein>
    <submittedName>
        <fullName evidence="1">Uncharacterized protein</fullName>
    </submittedName>
</protein>